<evidence type="ECO:0000313" key="1">
    <source>
        <dbReference type="EMBL" id="MBU9737249.1"/>
    </source>
</evidence>
<dbReference type="Gene3D" id="2.30.110.10">
    <property type="entry name" value="Electron Transport, Fmn-binding Protein, Chain A"/>
    <property type="match status" value="1"/>
</dbReference>
<dbReference type="Proteomes" id="UP000712157">
    <property type="component" value="Unassembled WGS sequence"/>
</dbReference>
<dbReference type="SUPFAM" id="SSF50475">
    <property type="entry name" value="FMN-binding split barrel"/>
    <property type="match status" value="1"/>
</dbReference>
<name>A0A949JZ42_9FIRM</name>
<evidence type="ECO:0000313" key="2">
    <source>
        <dbReference type="Proteomes" id="UP000712157"/>
    </source>
</evidence>
<proteinExistence type="predicted"/>
<dbReference type="PANTHER" id="PTHR34071:SF2">
    <property type="entry name" value="FLAVIN-NUCLEOTIDE-BINDING PROTEIN"/>
    <property type="match status" value="1"/>
</dbReference>
<dbReference type="EMBL" id="JAHQCW010000018">
    <property type="protein sequence ID" value="MBU9737249.1"/>
    <property type="molecule type" value="Genomic_DNA"/>
</dbReference>
<dbReference type="Pfam" id="PF12900">
    <property type="entry name" value="Pyridox_ox_2"/>
    <property type="match status" value="1"/>
</dbReference>
<dbReference type="PANTHER" id="PTHR34071">
    <property type="entry name" value="5-NITROIMIDAZOLE ANTIBIOTICS RESISTANCE PROTEIN, NIMA-FAMILY-RELATED PROTEIN-RELATED"/>
    <property type="match status" value="1"/>
</dbReference>
<dbReference type="InterPro" id="IPR024747">
    <property type="entry name" value="Pyridox_Oxase-rel"/>
</dbReference>
<reference evidence="1" key="1">
    <citation type="submission" date="2021-06" db="EMBL/GenBank/DDBJ databases">
        <title>Description of novel taxa of the family Lachnospiraceae.</title>
        <authorList>
            <person name="Chaplin A.V."/>
            <person name="Sokolova S.R."/>
            <person name="Pikina A.P."/>
            <person name="Korzhanova M."/>
            <person name="Belova V."/>
            <person name="Korostin D."/>
            <person name="Efimov B.A."/>
        </authorList>
    </citation>
    <scope>NUCLEOTIDE SEQUENCE</scope>
    <source>
        <strain evidence="1">ASD5720</strain>
    </source>
</reference>
<accession>A0A949JZ42</accession>
<organism evidence="1 2">
    <name type="scientific">Diplocloster agilis</name>
    <dbReference type="NCBI Taxonomy" id="2850323"/>
    <lineage>
        <taxon>Bacteria</taxon>
        <taxon>Bacillati</taxon>
        <taxon>Bacillota</taxon>
        <taxon>Clostridia</taxon>
        <taxon>Lachnospirales</taxon>
        <taxon>Lachnospiraceae</taxon>
        <taxon>Diplocloster</taxon>
    </lineage>
</organism>
<dbReference type="InterPro" id="IPR012349">
    <property type="entry name" value="Split_barrel_FMN-bd"/>
</dbReference>
<keyword evidence="2" id="KW-1185">Reference proteome</keyword>
<protein>
    <submittedName>
        <fullName evidence="1">Pyridoxamine 5'-phosphate oxidase family protein</fullName>
    </submittedName>
</protein>
<dbReference type="AlphaFoldDB" id="A0A949JZ42"/>
<gene>
    <name evidence="1" type="ORF">KTH89_11930</name>
</gene>
<comment type="caution">
    <text evidence="1">The sequence shown here is derived from an EMBL/GenBank/DDBJ whole genome shotgun (WGS) entry which is preliminary data.</text>
</comment>
<sequence>MDEMKTLLSEELVGRLTTLCDDGYPYTAPVHFLYYENAIYLHGRSQGQKLDHINRNPKVCFEIDRLDALLTSSIPTPCKADTAYQSVIITGDAQIVDSYSLKREILCRLAAKYIEHMPEAPIPDAAVKNTGIIRITIRTMTGKYHSA</sequence>